<evidence type="ECO:0000313" key="1">
    <source>
        <dbReference type="EMBL" id="MES5150823.1"/>
    </source>
</evidence>
<reference evidence="1" key="1">
    <citation type="submission" date="2024-06" db="EMBL/GenBank/DDBJ databases">
        <title>Vaginal Lactobacillus fatty acid response mechanisms reveal a metabolite-targeted strategy for bacterial vaginosis treatment.</title>
        <authorList>
            <person name="Zhu M."/>
            <person name="Blainey P.C."/>
            <person name="Bloom S.M."/>
            <person name="Kwon D.S."/>
        </authorList>
    </citation>
    <scope>NUCLEOTIDE SEQUENCE</scope>
    <source>
        <strain evidence="1">194_F1_1</strain>
    </source>
</reference>
<dbReference type="EMBL" id="JBETVU010000012">
    <property type="protein sequence ID" value="MES5150823.1"/>
    <property type="molecule type" value="Genomic_DNA"/>
</dbReference>
<comment type="caution">
    <text evidence="1">The sequence shown here is derived from an EMBL/GenBank/DDBJ whole genome shotgun (WGS) entry which is preliminary data.</text>
</comment>
<dbReference type="Proteomes" id="UP001434419">
    <property type="component" value="Unassembled WGS sequence"/>
</dbReference>
<name>A0ABV2BC79_9LACO</name>
<sequence>MEMKIDLPVGTRATLEEFIDAYTPYFLMKYGYREYSHVLPLGTRKICCRSVKTKYGEIIVHDDDVLTYVGGKKWAVEQRKEHRDGITQR</sequence>
<proteinExistence type="predicted"/>
<keyword evidence="2" id="KW-1185">Reference proteome</keyword>
<dbReference type="RefSeq" id="WP_005722559.1">
    <property type="nucleotide sequence ID" value="NZ_CP083393.1"/>
</dbReference>
<organism evidence="1 2">
    <name type="scientific">Lactobacillus crispatus</name>
    <dbReference type="NCBI Taxonomy" id="47770"/>
    <lineage>
        <taxon>Bacteria</taxon>
        <taxon>Bacillati</taxon>
        <taxon>Bacillota</taxon>
        <taxon>Bacilli</taxon>
        <taxon>Lactobacillales</taxon>
        <taxon>Lactobacillaceae</taxon>
        <taxon>Lactobacillus</taxon>
    </lineage>
</organism>
<protein>
    <submittedName>
        <fullName evidence="1">Uncharacterized protein</fullName>
    </submittedName>
</protein>
<gene>
    <name evidence="1" type="ORF">ABVC42_13280</name>
</gene>
<evidence type="ECO:0000313" key="2">
    <source>
        <dbReference type="Proteomes" id="UP001434419"/>
    </source>
</evidence>
<accession>A0ABV2BC79</accession>